<keyword evidence="2" id="KW-1185">Reference proteome</keyword>
<dbReference type="RefSeq" id="WP_131585160.1">
    <property type="nucleotide sequence ID" value="NZ_SJZJ01000027.1"/>
</dbReference>
<accession>A0A4R1BVH4</accession>
<name>A0A4R1BVH4_9ACTN</name>
<proteinExistence type="predicted"/>
<evidence type="ECO:0000313" key="2">
    <source>
        <dbReference type="Proteomes" id="UP000295453"/>
    </source>
</evidence>
<reference evidence="1 2" key="1">
    <citation type="submission" date="2019-03" db="EMBL/GenBank/DDBJ databases">
        <authorList>
            <person name="Kim M.K.M."/>
        </authorList>
    </citation>
    <scope>NUCLEOTIDE SEQUENCE [LARGE SCALE GENOMIC DNA]</scope>
    <source>
        <strain evidence="1 2">18JY15-6</strain>
    </source>
</reference>
<organism evidence="1 2">
    <name type="scientific">Nocardioides jejuensis</name>
    <dbReference type="NCBI Taxonomy" id="2502782"/>
    <lineage>
        <taxon>Bacteria</taxon>
        <taxon>Bacillati</taxon>
        <taxon>Actinomycetota</taxon>
        <taxon>Actinomycetes</taxon>
        <taxon>Propionibacteriales</taxon>
        <taxon>Nocardioidaceae</taxon>
        <taxon>Nocardioides</taxon>
    </lineage>
</organism>
<evidence type="ECO:0000313" key="1">
    <source>
        <dbReference type="EMBL" id="TCJ21990.1"/>
    </source>
</evidence>
<protein>
    <submittedName>
        <fullName evidence="1">Uncharacterized protein</fullName>
    </submittedName>
</protein>
<dbReference type="OrthoDB" id="13288at2"/>
<dbReference type="Proteomes" id="UP000295453">
    <property type="component" value="Unassembled WGS sequence"/>
</dbReference>
<comment type="caution">
    <text evidence="1">The sequence shown here is derived from an EMBL/GenBank/DDBJ whole genome shotgun (WGS) entry which is preliminary data.</text>
</comment>
<dbReference type="EMBL" id="SJZJ01000027">
    <property type="protein sequence ID" value="TCJ21990.1"/>
    <property type="molecule type" value="Genomic_DNA"/>
</dbReference>
<dbReference type="AlphaFoldDB" id="A0A4R1BVH4"/>
<sequence length="127" mass="13978">MRRLISRHPLATFILGIVLFFSIAVPAAVHADRKVDRDMDLYHAFIRLGVAQAHAVTAGGTVAEQEITHDAPGKVGHKRFHVPEGVDLRVWPDAKGFCIAGTNQYGSKTKTYCGAPLDYLPGGRFHW</sequence>
<gene>
    <name evidence="1" type="ORF">EPD65_13895</name>
</gene>